<dbReference type="GO" id="GO:0004553">
    <property type="term" value="F:hydrolase activity, hydrolyzing O-glycosyl compounds"/>
    <property type="evidence" value="ECO:0007669"/>
    <property type="project" value="InterPro"/>
</dbReference>
<proteinExistence type="inferred from homology"/>
<reference evidence="7 8" key="1">
    <citation type="submission" date="2019-02" db="EMBL/GenBank/DDBJ databases">
        <authorList>
            <person name="Li Y."/>
        </authorList>
    </citation>
    <scope>NUCLEOTIDE SEQUENCE [LARGE SCALE GENOMIC DNA]</scope>
    <source>
        <strain evidence="7 8">30C10-4-7</strain>
    </source>
</reference>
<dbReference type="PROSITE" id="PS51257">
    <property type="entry name" value="PROKAR_LIPOPROTEIN"/>
    <property type="match status" value="1"/>
</dbReference>
<dbReference type="SUPFAM" id="SSF75005">
    <property type="entry name" value="Arabinanase/levansucrase/invertase"/>
    <property type="match status" value="1"/>
</dbReference>
<dbReference type="Gene3D" id="2.115.10.20">
    <property type="entry name" value="Glycosyl hydrolase domain, family 43"/>
    <property type="match status" value="1"/>
</dbReference>
<dbReference type="InterPro" id="IPR023296">
    <property type="entry name" value="Glyco_hydro_beta-prop_sf"/>
</dbReference>
<sequence length="363" mass="39733">MKLLLILLNVCIAMSSCNKPDYGSPQTTPPDDGNNGSITPLTGLVGLNDASRVIKSGTNYFWYSTDGGIRMRWTNNPISGKWYTGSDVFPTRPGFWSNYSPINAAWAPDIIYDPASAEFRMYYCVSSMGSRKSAIALATNKTLDPNAPNYKWEDKGIVISTTESSTYNALDPCPILAPSGEWYLCFGSHWTGIKLMRLGADGKAHPTETTISNLARKEPVANSAIEAGAIYPGVKNGEQGYWLYVNWGTGLGHEQNATYEVRVGWSTNIRGPYLDKDGKDMYNGGGSVFTTSKQTFSADNSTRIGRGHIGIIKGHALDGVHTDWISYSYWLENPPSGESGKRFGLQRLLTGTDGWPEAGEIFK</sequence>
<feature type="site" description="Important for catalytic activity, responsible for pKa modulation of the active site Glu and correct orientation of both the proton donor and substrate" evidence="5">
    <location>
        <position position="171"/>
    </location>
</feature>
<dbReference type="EMBL" id="SGIT01000002">
    <property type="protein sequence ID" value="RZF60361.1"/>
    <property type="molecule type" value="Genomic_DNA"/>
</dbReference>
<dbReference type="Pfam" id="PF04616">
    <property type="entry name" value="Glyco_hydro_43"/>
    <property type="match status" value="1"/>
</dbReference>
<evidence type="ECO:0008006" key="9">
    <source>
        <dbReference type="Google" id="ProtNLM"/>
    </source>
</evidence>
<dbReference type="InterPro" id="IPR050727">
    <property type="entry name" value="GH43_arabinanases"/>
</dbReference>
<dbReference type="RefSeq" id="WP_130142276.1">
    <property type="nucleotide sequence ID" value="NZ_SGIT01000002.1"/>
</dbReference>
<evidence type="ECO:0000256" key="4">
    <source>
        <dbReference type="ARBA" id="ARBA00023295"/>
    </source>
</evidence>
<evidence type="ECO:0000256" key="5">
    <source>
        <dbReference type="PIRSR" id="PIRSR606710-2"/>
    </source>
</evidence>
<dbReference type="CDD" id="cd08998">
    <property type="entry name" value="GH43_Arb43a-like"/>
    <property type="match status" value="1"/>
</dbReference>
<name>A0A4Q6XKE7_9SPHI</name>
<dbReference type="Proteomes" id="UP000292855">
    <property type="component" value="Unassembled WGS sequence"/>
</dbReference>
<dbReference type="PANTHER" id="PTHR43301:SF3">
    <property type="entry name" value="ARABINAN ENDO-1,5-ALPHA-L-ARABINOSIDASE A-RELATED"/>
    <property type="match status" value="1"/>
</dbReference>
<evidence type="ECO:0000256" key="6">
    <source>
        <dbReference type="RuleBase" id="RU361187"/>
    </source>
</evidence>
<evidence type="ECO:0000256" key="2">
    <source>
        <dbReference type="ARBA" id="ARBA00009865"/>
    </source>
</evidence>
<evidence type="ECO:0000313" key="8">
    <source>
        <dbReference type="Proteomes" id="UP000292855"/>
    </source>
</evidence>
<keyword evidence="3 6" id="KW-0378">Hydrolase</keyword>
<comment type="similarity">
    <text evidence="2 6">Belongs to the glycosyl hydrolase 43 family.</text>
</comment>
<dbReference type="GO" id="GO:0005975">
    <property type="term" value="P:carbohydrate metabolic process"/>
    <property type="evidence" value="ECO:0007669"/>
    <property type="project" value="InterPro"/>
</dbReference>
<gene>
    <name evidence="7" type="ORF">EWE74_14750</name>
</gene>
<dbReference type="PANTHER" id="PTHR43301">
    <property type="entry name" value="ARABINAN ENDO-1,5-ALPHA-L-ARABINOSIDASE"/>
    <property type="match status" value="1"/>
</dbReference>
<evidence type="ECO:0000313" key="7">
    <source>
        <dbReference type="EMBL" id="RZF60361.1"/>
    </source>
</evidence>
<comment type="caution">
    <text evidence="7">The sequence shown here is derived from an EMBL/GenBank/DDBJ whole genome shotgun (WGS) entry which is preliminary data.</text>
</comment>
<accession>A0A4Q6XKE7</accession>
<dbReference type="OrthoDB" id="9801455at2"/>
<dbReference type="InterPro" id="IPR006710">
    <property type="entry name" value="Glyco_hydro_43"/>
</dbReference>
<keyword evidence="4 6" id="KW-0326">Glycosidase</keyword>
<dbReference type="AlphaFoldDB" id="A0A4Q6XKE7"/>
<evidence type="ECO:0000256" key="3">
    <source>
        <dbReference type="ARBA" id="ARBA00022801"/>
    </source>
</evidence>
<comment type="pathway">
    <text evidence="1">Glycan metabolism; L-arabinan degradation.</text>
</comment>
<keyword evidence="8" id="KW-1185">Reference proteome</keyword>
<evidence type="ECO:0000256" key="1">
    <source>
        <dbReference type="ARBA" id="ARBA00004834"/>
    </source>
</evidence>
<organism evidence="7 8">
    <name type="scientific">Sphingobacterium corticibacterium</name>
    <dbReference type="NCBI Taxonomy" id="2484746"/>
    <lineage>
        <taxon>Bacteria</taxon>
        <taxon>Pseudomonadati</taxon>
        <taxon>Bacteroidota</taxon>
        <taxon>Sphingobacteriia</taxon>
        <taxon>Sphingobacteriales</taxon>
        <taxon>Sphingobacteriaceae</taxon>
        <taxon>Sphingobacterium</taxon>
    </lineage>
</organism>
<protein>
    <recommendedName>
        <fullName evidence="9">Arabinan endo-1,5-alpha-L-arabinosidase</fullName>
    </recommendedName>
</protein>